<keyword evidence="3" id="KW-1185">Reference proteome</keyword>
<feature type="transmembrane region" description="Helical" evidence="1">
    <location>
        <begin position="41"/>
        <end position="70"/>
    </location>
</feature>
<comment type="caution">
    <text evidence="2">The sequence shown here is derived from an EMBL/GenBank/DDBJ whole genome shotgun (WGS) entry which is preliminary data.</text>
</comment>
<organism evidence="2 3">
    <name type="scientific">Ornithinimicrobium humiphilum</name>
    <dbReference type="NCBI Taxonomy" id="125288"/>
    <lineage>
        <taxon>Bacteria</taxon>
        <taxon>Bacillati</taxon>
        <taxon>Actinomycetota</taxon>
        <taxon>Actinomycetes</taxon>
        <taxon>Micrococcales</taxon>
        <taxon>Ornithinimicrobiaceae</taxon>
        <taxon>Ornithinimicrobium</taxon>
    </lineage>
</organism>
<dbReference type="AlphaFoldDB" id="A0A543KQP3"/>
<evidence type="ECO:0000313" key="2">
    <source>
        <dbReference type="EMBL" id="TQM97402.1"/>
    </source>
</evidence>
<keyword evidence="1" id="KW-0812">Transmembrane</keyword>
<accession>A0A543KQP3</accession>
<dbReference type="RefSeq" id="WP_141818909.1">
    <property type="nucleotide sequence ID" value="NZ_BAAAIL010000002.1"/>
</dbReference>
<feature type="transmembrane region" description="Helical" evidence="1">
    <location>
        <begin position="122"/>
        <end position="142"/>
    </location>
</feature>
<proteinExistence type="predicted"/>
<name>A0A543KQP3_9MICO</name>
<dbReference type="EMBL" id="VFPU01000001">
    <property type="protein sequence ID" value="TQM97402.1"/>
    <property type="molecule type" value="Genomic_DNA"/>
</dbReference>
<evidence type="ECO:0000313" key="3">
    <source>
        <dbReference type="Proteomes" id="UP000315133"/>
    </source>
</evidence>
<evidence type="ECO:0000256" key="1">
    <source>
        <dbReference type="SAM" id="Phobius"/>
    </source>
</evidence>
<keyword evidence="1" id="KW-0472">Membrane</keyword>
<feature type="transmembrane region" description="Helical" evidence="1">
    <location>
        <begin position="91"/>
        <end position="110"/>
    </location>
</feature>
<reference evidence="2 3" key="1">
    <citation type="submission" date="2019-06" db="EMBL/GenBank/DDBJ databases">
        <title>Sequencing the genomes of 1000 actinobacteria strains.</title>
        <authorList>
            <person name="Klenk H.-P."/>
        </authorList>
    </citation>
    <scope>NUCLEOTIDE SEQUENCE [LARGE SCALE GENOMIC DNA]</scope>
    <source>
        <strain evidence="2 3">DSM 12362</strain>
    </source>
</reference>
<gene>
    <name evidence="2" type="ORF">FB476_2312</name>
</gene>
<keyword evidence="1" id="KW-1133">Transmembrane helix</keyword>
<dbReference type="Proteomes" id="UP000315133">
    <property type="component" value="Unassembled WGS sequence"/>
</dbReference>
<sequence>MKADWRYLPVCLLVGVGVCSVVGAGAGVVRALTADGGTDGGALALLGTLVASALGGLLVGAALGCLLGALSGVAATLVTRGRSEPVDVARRVTVVVAATYLVALVVVAGLTADGGWGLPSPLAWTGILVPTVLAALVAGRAAREVPTL</sequence>
<protein>
    <submittedName>
        <fullName evidence="2">Uncharacterized protein</fullName>
    </submittedName>
</protein>